<sequence length="245" mass="27544">MEQGEEDGERKSGHSGKRCEDQALVPIRTTGPNKGSLRSSEPVQREIPTMAPELLTVIVASVILMLVVVLYRKDPLCCRFRPYRTEQYTDDPPHYHSRHTLMAVAHDEHSAAMNQGTIRPQLPGRLFIIGKPNDYHMEGPLPRLPSYESVRKKDRQRQIHSMIAQRFGLSGSHDEPPPTYEETLRQSLDISSVNLQSLDVHLSIHSQDESSNLSEDTYDLSQPSTALQGPASSFCPTQSSRFLSL</sequence>
<keyword evidence="2" id="KW-0472">Membrane</keyword>
<keyword evidence="2" id="KW-0812">Transmembrane</keyword>
<evidence type="ECO:0000256" key="1">
    <source>
        <dbReference type="SAM" id="MobiDB-lite"/>
    </source>
</evidence>
<feature type="compositionally biased region" description="Polar residues" evidence="1">
    <location>
        <begin position="209"/>
        <end position="245"/>
    </location>
</feature>
<feature type="transmembrane region" description="Helical" evidence="2">
    <location>
        <begin position="54"/>
        <end position="71"/>
    </location>
</feature>
<keyword evidence="2" id="KW-1133">Transmembrane helix</keyword>
<gene>
    <name evidence="3" type="ORF">AKAME5_000998000</name>
</gene>
<dbReference type="AlphaFoldDB" id="A0AAD3MQ90"/>
<protein>
    <submittedName>
        <fullName evidence="3">Uncharacterized protein</fullName>
    </submittedName>
</protein>
<comment type="caution">
    <text evidence="3">The sequence shown here is derived from an EMBL/GenBank/DDBJ whole genome shotgun (WGS) entry which is preliminary data.</text>
</comment>
<proteinExistence type="predicted"/>
<feature type="region of interest" description="Disordered" evidence="1">
    <location>
        <begin position="206"/>
        <end position="245"/>
    </location>
</feature>
<organism evidence="3 4">
    <name type="scientific">Lates japonicus</name>
    <name type="common">Japanese lates</name>
    <dbReference type="NCBI Taxonomy" id="270547"/>
    <lineage>
        <taxon>Eukaryota</taxon>
        <taxon>Metazoa</taxon>
        <taxon>Chordata</taxon>
        <taxon>Craniata</taxon>
        <taxon>Vertebrata</taxon>
        <taxon>Euteleostomi</taxon>
        <taxon>Actinopterygii</taxon>
        <taxon>Neopterygii</taxon>
        <taxon>Teleostei</taxon>
        <taxon>Neoteleostei</taxon>
        <taxon>Acanthomorphata</taxon>
        <taxon>Carangaria</taxon>
        <taxon>Carangaria incertae sedis</taxon>
        <taxon>Centropomidae</taxon>
        <taxon>Lates</taxon>
    </lineage>
</organism>
<keyword evidence="4" id="KW-1185">Reference proteome</keyword>
<feature type="compositionally biased region" description="Basic and acidic residues" evidence="1">
    <location>
        <begin position="8"/>
        <end position="21"/>
    </location>
</feature>
<evidence type="ECO:0000313" key="4">
    <source>
        <dbReference type="Proteomes" id="UP001279410"/>
    </source>
</evidence>
<accession>A0AAD3MQ90</accession>
<dbReference type="Proteomes" id="UP001279410">
    <property type="component" value="Unassembled WGS sequence"/>
</dbReference>
<name>A0AAD3MQ90_LATJO</name>
<feature type="region of interest" description="Disordered" evidence="1">
    <location>
        <begin position="1"/>
        <end position="43"/>
    </location>
</feature>
<evidence type="ECO:0000256" key="2">
    <source>
        <dbReference type="SAM" id="Phobius"/>
    </source>
</evidence>
<feature type="compositionally biased region" description="Polar residues" evidence="1">
    <location>
        <begin position="30"/>
        <end position="42"/>
    </location>
</feature>
<dbReference type="EMBL" id="BRZM01000030">
    <property type="protein sequence ID" value="GLD57789.1"/>
    <property type="molecule type" value="Genomic_DNA"/>
</dbReference>
<reference evidence="3" key="1">
    <citation type="submission" date="2022-08" db="EMBL/GenBank/DDBJ databases">
        <title>Genome sequencing of akame (Lates japonicus).</title>
        <authorList>
            <person name="Hashiguchi Y."/>
            <person name="Takahashi H."/>
        </authorList>
    </citation>
    <scope>NUCLEOTIDE SEQUENCE</scope>
    <source>
        <strain evidence="3">Kochi</strain>
    </source>
</reference>
<evidence type="ECO:0000313" key="3">
    <source>
        <dbReference type="EMBL" id="GLD57789.1"/>
    </source>
</evidence>